<feature type="region of interest" description="Disordered" evidence="1">
    <location>
        <begin position="108"/>
        <end position="132"/>
    </location>
</feature>
<organism evidence="2 3">
    <name type="scientific">Somion occarium</name>
    <dbReference type="NCBI Taxonomy" id="3059160"/>
    <lineage>
        <taxon>Eukaryota</taxon>
        <taxon>Fungi</taxon>
        <taxon>Dikarya</taxon>
        <taxon>Basidiomycota</taxon>
        <taxon>Agaricomycotina</taxon>
        <taxon>Agaricomycetes</taxon>
        <taxon>Polyporales</taxon>
        <taxon>Cerrenaceae</taxon>
        <taxon>Somion</taxon>
    </lineage>
</organism>
<evidence type="ECO:0000313" key="3">
    <source>
        <dbReference type="Proteomes" id="UP001497453"/>
    </source>
</evidence>
<evidence type="ECO:0000313" key="2">
    <source>
        <dbReference type="EMBL" id="CAL1707450.1"/>
    </source>
</evidence>
<protein>
    <submittedName>
        <fullName evidence="2">Uncharacterized protein</fullName>
    </submittedName>
</protein>
<name>A0ABP1DHW6_9APHY</name>
<sequence>MDQGPRAVATTPGTIHGCQMGAKCRHDLTAQGKTVRDAFYSQYRFTAHSEVPVGEIDKVVEQIQTYTGCEFYTRKHFTKWMQAKKKRENGLQNIQTLVNVCSASASPRPNIDDIDTTESEYDSPEENSKEVNAQTVQDSLDLPFSPISHCNFGERLHYTQMPAHSTEEAEFPSFRLRPVHTW</sequence>
<keyword evidence="3" id="KW-1185">Reference proteome</keyword>
<accession>A0ABP1DHW6</accession>
<evidence type="ECO:0000256" key="1">
    <source>
        <dbReference type="SAM" id="MobiDB-lite"/>
    </source>
</evidence>
<reference evidence="3" key="1">
    <citation type="submission" date="2024-04" db="EMBL/GenBank/DDBJ databases">
        <authorList>
            <person name="Shaw F."/>
            <person name="Minotto A."/>
        </authorList>
    </citation>
    <scope>NUCLEOTIDE SEQUENCE [LARGE SCALE GENOMIC DNA]</scope>
</reference>
<dbReference type="Proteomes" id="UP001497453">
    <property type="component" value="Chromosome 4"/>
</dbReference>
<proteinExistence type="predicted"/>
<gene>
    <name evidence="2" type="ORF">GFSPODELE1_LOCUS6374</name>
</gene>
<dbReference type="EMBL" id="OZ037947">
    <property type="protein sequence ID" value="CAL1707450.1"/>
    <property type="molecule type" value="Genomic_DNA"/>
</dbReference>
<feature type="compositionally biased region" description="Acidic residues" evidence="1">
    <location>
        <begin position="112"/>
        <end position="125"/>
    </location>
</feature>